<dbReference type="STRING" id="626937.HMPREF3293_01603"/>
<dbReference type="Gene3D" id="3.40.50.150">
    <property type="entry name" value="Vaccinia Virus protein VP39"/>
    <property type="match status" value="1"/>
</dbReference>
<accession>A0A136Q3Z1</accession>
<dbReference type="InterPro" id="IPR029063">
    <property type="entry name" value="SAM-dependent_MTases_sf"/>
</dbReference>
<evidence type="ECO:0000313" key="3">
    <source>
        <dbReference type="Proteomes" id="UP000070366"/>
    </source>
</evidence>
<name>A0A136Q3Z1_9FIRM</name>
<dbReference type="EMBL" id="LSZW01000061">
    <property type="protein sequence ID" value="KXK65391.1"/>
    <property type="molecule type" value="Genomic_DNA"/>
</dbReference>
<dbReference type="RefSeq" id="WP_066519635.1">
    <property type="nucleotide sequence ID" value="NZ_CABMOF010000002.1"/>
</dbReference>
<comment type="caution">
    <text evidence="2">The sequence shown here is derived from an EMBL/GenBank/DDBJ whole genome shotgun (WGS) entry which is preliminary data.</text>
</comment>
<dbReference type="InterPro" id="IPR041698">
    <property type="entry name" value="Methyltransf_25"/>
</dbReference>
<feature type="domain" description="Methyltransferase" evidence="1">
    <location>
        <begin position="75"/>
        <end position="153"/>
    </location>
</feature>
<sequence length="211" mass="24647">MDFTAIKKSKAYGVLRNLWMKRGKKEDERLGVDFSLWEEPEQAGFDPARGNRYQPSTDGLREVLKRLPVEKEDAIIDIGCGKGKAMHLMSAFPFRQIDGIDLSAELCRTAHENFAALGLERCRVLQDDAAVFEHYDAYNYFYVFNSFPAAVFRKMLNYILCSIARKPRKVYFIYLNPVCRELLTETGVFRLLFRRGHPVRWFRYECYTNEA</sequence>
<dbReference type="OrthoDB" id="152418at2"/>
<dbReference type="SUPFAM" id="SSF53335">
    <property type="entry name" value="S-adenosyl-L-methionine-dependent methyltransferases"/>
    <property type="match status" value="1"/>
</dbReference>
<keyword evidence="3" id="KW-1185">Reference proteome</keyword>
<dbReference type="Pfam" id="PF13649">
    <property type="entry name" value="Methyltransf_25"/>
    <property type="match status" value="1"/>
</dbReference>
<dbReference type="KEGG" id="cmiu:B1H56_10865"/>
<reference evidence="2 3" key="1">
    <citation type="submission" date="2016-02" db="EMBL/GenBank/DDBJ databases">
        <authorList>
            <person name="Wen L."/>
            <person name="He K."/>
            <person name="Yang H."/>
        </authorList>
    </citation>
    <scope>NUCLEOTIDE SEQUENCE [LARGE SCALE GENOMIC DNA]</scope>
    <source>
        <strain evidence="2 3">DSM 22607</strain>
    </source>
</reference>
<organism evidence="2 3">
    <name type="scientific">Christensenella minuta</name>
    <dbReference type="NCBI Taxonomy" id="626937"/>
    <lineage>
        <taxon>Bacteria</taxon>
        <taxon>Bacillati</taxon>
        <taxon>Bacillota</taxon>
        <taxon>Clostridia</taxon>
        <taxon>Christensenellales</taxon>
        <taxon>Christensenellaceae</taxon>
        <taxon>Christensenella</taxon>
    </lineage>
</organism>
<gene>
    <name evidence="2" type="ORF">HMPREF3293_01603</name>
</gene>
<proteinExistence type="predicted"/>
<evidence type="ECO:0000259" key="1">
    <source>
        <dbReference type="Pfam" id="PF13649"/>
    </source>
</evidence>
<dbReference type="AlphaFoldDB" id="A0A136Q3Z1"/>
<dbReference type="CDD" id="cd02440">
    <property type="entry name" value="AdoMet_MTases"/>
    <property type="match status" value="1"/>
</dbReference>
<dbReference type="Proteomes" id="UP000070366">
    <property type="component" value="Unassembled WGS sequence"/>
</dbReference>
<evidence type="ECO:0000313" key="2">
    <source>
        <dbReference type="EMBL" id="KXK65391.1"/>
    </source>
</evidence>
<protein>
    <recommendedName>
        <fullName evidence="1">Methyltransferase domain-containing protein</fullName>
    </recommendedName>
</protein>